<protein>
    <submittedName>
        <fullName evidence="1">Uncharacterized protein</fullName>
    </submittedName>
</protein>
<proteinExistence type="predicted"/>
<dbReference type="EMBL" id="JABXXS010000027">
    <property type="protein sequence ID" value="NVN37663.1"/>
    <property type="molecule type" value="Genomic_DNA"/>
</dbReference>
<evidence type="ECO:0000313" key="1">
    <source>
        <dbReference type="EMBL" id="NVN37663.1"/>
    </source>
</evidence>
<sequence>MGSPRTALAWRDGAEPGMTARWPARIRHHGFRDRINRKNSIFHRVPGGSSGRFFPL</sequence>
<reference evidence="1 2" key="1">
    <citation type="submission" date="2020-06" db="EMBL/GenBank/DDBJ databases">
        <title>Description of novel acetic acid bacteria.</title>
        <authorList>
            <person name="Sombolestani A."/>
        </authorList>
    </citation>
    <scope>NUCLEOTIDE SEQUENCE [LARGE SCALE GENOMIC DNA]</scope>
    <source>
        <strain evidence="1 2">LMG 25</strain>
    </source>
</reference>
<dbReference type="RefSeq" id="WP_176643508.1">
    <property type="nucleotide sequence ID" value="NZ_JABXXS010000027.1"/>
</dbReference>
<comment type="caution">
    <text evidence="1">The sequence shown here is derived from an EMBL/GenBank/DDBJ whole genome shotgun (WGS) entry which is preliminary data.</text>
</comment>
<accession>A0A850P3K9</accession>
<gene>
    <name evidence="1" type="ORF">HUK81_12055</name>
</gene>
<dbReference type="Proteomes" id="UP000522590">
    <property type="component" value="Unassembled WGS sequence"/>
</dbReference>
<evidence type="ECO:0000313" key="2">
    <source>
        <dbReference type="Proteomes" id="UP000522590"/>
    </source>
</evidence>
<name>A0A850P3K9_9PROT</name>
<dbReference type="AlphaFoldDB" id="A0A850P3K9"/>
<organism evidence="1 2">
    <name type="scientific">Komagataeibacter swingsii</name>
    <dbReference type="NCBI Taxonomy" id="215220"/>
    <lineage>
        <taxon>Bacteria</taxon>
        <taxon>Pseudomonadati</taxon>
        <taxon>Pseudomonadota</taxon>
        <taxon>Alphaproteobacteria</taxon>
        <taxon>Acetobacterales</taxon>
        <taxon>Acetobacteraceae</taxon>
        <taxon>Komagataeibacter</taxon>
    </lineage>
</organism>